<dbReference type="Proteomes" id="UP001341136">
    <property type="component" value="Chromosome"/>
</dbReference>
<dbReference type="RefSeq" id="WP_235360734.1">
    <property type="nucleotide sequence ID" value="NZ_CP144921.1"/>
</dbReference>
<organism evidence="1 2">
    <name type="scientific">Shouchella rhizosphaerae</name>
    <dbReference type="NCBI Taxonomy" id="866786"/>
    <lineage>
        <taxon>Bacteria</taxon>
        <taxon>Bacillati</taxon>
        <taxon>Bacillota</taxon>
        <taxon>Bacilli</taxon>
        <taxon>Bacillales</taxon>
        <taxon>Bacillaceae</taxon>
        <taxon>Shouchella</taxon>
    </lineage>
</organism>
<keyword evidence="2" id="KW-1185">Reference proteome</keyword>
<dbReference type="Gene3D" id="1.25.40.10">
    <property type="entry name" value="Tetratricopeptide repeat domain"/>
    <property type="match status" value="1"/>
</dbReference>
<accession>A0ABZ2CSP0</accession>
<dbReference type="InterPro" id="IPR011990">
    <property type="entry name" value="TPR-like_helical_dom_sf"/>
</dbReference>
<proteinExistence type="predicted"/>
<evidence type="ECO:0000313" key="2">
    <source>
        <dbReference type="Proteomes" id="UP001341136"/>
    </source>
</evidence>
<gene>
    <name evidence="1" type="ORF">V5G21_11635</name>
</gene>
<name>A0ABZ2CSP0_9BACI</name>
<sequence>MYDVSCVNKQVKGCEIHLEEEKQFALEWVKSIRFSGTRSEGDEAVANDSLKGGLNKRMDMSAIPFNLGFYFDENLREVPLSKAEMMKGIEFLKKQIPIFQNDKNEVAKIYGLMGVYLRIVKELEESKKYLRLAIQTYESTSNDNSLFVNKLRLAHTYQWQKDFYTSNQMFKKLMEEAEICDERRGILDFVYQHYAKNLFDQENYDLAISYFHKALNLRIQKGQKDLIESTEYAIHICKGKL</sequence>
<dbReference type="SUPFAM" id="SSF48452">
    <property type="entry name" value="TPR-like"/>
    <property type="match status" value="1"/>
</dbReference>
<evidence type="ECO:0000313" key="1">
    <source>
        <dbReference type="EMBL" id="WWA28417.1"/>
    </source>
</evidence>
<reference evidence="1 2" key="1">
    <citation type="submission" date="2024-01" db="EMBL/GenBank/DDBJ databases">
        <title>Culturomics analysis of mouse respiratory tract.</title>
        <authorList>
            <person name="Phillips A.M."/>
            <person name="Collette N.M."/>
            <person name="Mageeney C.M."/>
            <person name="Sinha A."/>
            <person name="Hern K.E."/>
            <person name="Arkin A.P."/>
            <person name="Williams K.P."/>
            <person name="Branda S."/>
        </authorList>
    </citation>
    <scope>NUCLEOTIDE SEQUENCE [LARGE SCALE GENOMIC DNA]</scope>
    <source>
        <strain evidence="1 2">CP20</strain>
    </source>
</reference>
<dbReference type="EMBL" id="CP144921">
    <property type="protein sequence ID" value="WWA28417.1"/>
    <property type="molecule type" value="Genomic_DNA"/>
</dbReference>
<protein>
    <submittedName>
        <fullName evidence="1">Tetratricopeptide repeat protein</fullName>
    </submittedName>
</protein>